<name>A0AAE3EDL8_9FIRM</name>
<evidence type="ECO:0000313" key="1">
    <source>
        <dbReference type="EMBL" id="MCC2232425.1"/>
    </source>
</evidence>
<accession>A0AAE3EDL8</accession>
<protein>
    <submittedName>
        <fullName evidence="1">Uncharacterized protein</fullName>
    </submittedName>
</protein>
<proteinExistence type="predicted"/>
<gene>
    <name evidence="1" type="ORF">LKD81_15745</name>
</gene>
<sequence length="205" mass="23194">MIFAGDSLTIVLLGDWNRFYIQPNWIADNVYGRQEIEMGVNGQGIDFSVTYRCDGVTIAPSQSQILFTSINTEHATLERLITCVNNFLQRATTPILNAYGFNCDYIDSDGSQFADVIDHMTDNDGIITCGYEIKASKITRTLSKAGKIINLESVLDGNQLRFHFNEHHGESTSEMPNMTIQQIEDFLRESRELVEAFGYEIEDEE</sequence>
<dbReference type="RefSeq" id="WP_308454832.1">
    <property type="nucleotide sequence ID" value="NZ_JAJEQR010000066.1"/>
</dbReference>
<dbReference type="EMBL" id="JAJEQR010000066">
    <property type="protein sequence ID" value="MCC2232425.1"/>
    <property type="molecule type" value="Genomic_DNA"/>
</dbReference>
<dbReference type="AlphaFoldDB" id="A0AAE3EDL8"/>
<dbReference type="Proteomes" id="UP001198182">
    <property type="component" value="Unassembled WGS sequence"/>
</dbReference>
<comment type="caution">
    <text evidence="1">The sequence shown here is derived from an EMBL/GenBank/DDBJ whole genome shotgun (WGS) entry which is preliminary data.</text>
</comment>
<keyword evidence="2" id="KW-1185">Reference proteome</keyword>
<evidence type="ECO:0000313" key="2">
    <source>
        <dbReference type="Proteomes" id="UP001198182"/>
    </source>
</evidence>
<organism evidence="1 2">
    <name type="scientific">Hominifimenecus microfluidus</name>
    <dbReference type="NCBI Taxonomy" id="2885348"/>
    <lineage>
        <taxon>Bacteria</taxon>
        <taxon>Bacillati</taxon>
        <taxon>Bacillota</taxon>
        <taxon>Clostridia</taxon>
        <taxon>Lachnospirales</taxon>
        <taxon>Lachnospiraceae</taxon>
        <taxon>Hominifimenecus</taxon>
    </lineage>
</organism>
<reference evidence="1" key="1">
    <citation type="submission" date="2021-10" db="EMBL/GenBank/DDBJ databases">
        <title>Anaerobic single-cell dispensing facilitates the cultivation of human gut bacteria.</title>
        <authorList>
            <person name="Afrizal A."/>
        </authorList>
    </citation>
    <scope>NUCLEOTIDE SEQUENCE</scope>
    <source>
        <strain evidence="1">CLA-AA-H215</strain>
    </source>
</reference>